<feature type="compositionally biased region" description="Polar residues" evidence="1">
    <location>
        <begin position="290"/>
        <end position="303"/>
    </location>
</feature>
<accession>A0A3D8R672</accession>
<protein>
    <recommendedName>
        <fullName evidence="6">Mid2 domain-containing protein</fullName>
    </recommendedName>
</protein>
<evidence type="ECO:0008006" key="6">
    <source>
        <dbReference type="Google" id="ProtNLM"/>
    </source>
</evidence>
<keyword evidence="2" id="KW-0812">Transmembrane</keyword>
<reference evidence="4 5" key="1">
    <citation type="journal article" date="2018" name="IMA Fungus">
        <title>IMA Genome-F 9: Draft genome sequence of Annulohypoxylon stygium, Aspergillus mulundensis, Berkeleyomyces basicola (syn. Thielaviopsis basicola), Ceratocystis smalleyi, two Cercospora beticola strains, Coleophoma cylindrospora, Fusarium fracticaudum, Phialophora cf. hyalina, and Morchella septimelata.</title>
        <authorList>
            <person name="Wingfield B.D."/>
            <person name="Bills G.F."/>
            <person name="Dong Y."/>
            <person name="Huang W."/>
            <person name="Nel W.J."/>
            <person name="Swalarsk-Parry B.S."/>
            <person name="Vaghefi N."/>
            <person name="Wilken P.M."/>
            <person name="An Z."/>
            <person name="de Beer Z.W."/>
            <person name="De Vos L."/>
            <person name="Chen L."/>
            <person name="Duong T.A."/>
            <person name="Gao Y."/>
            <person name="Hammerbacher A."/>
            <person name="Kikkert J.R."/>
            <person name="Li Y."/>
            <person name="Li H."/>
            <person name="Li K."/>
            <person name="Li Q."/>
            <person name="Liu X."/>
            <person name="Ma X."/>
            <person name="Naidoo K."/>
            <person name="Pethybridge S.J."/>
            <person name="Sun J."/>
            <person name="Steenkamp E.T."/>
            <person name="van der Nest M.A."/>
            <person name="van Wyk S."/>
            <person name="Wingfield M.J."/>
            <person name="Xiong C."/>
            <person name="Yue Q."/>
            <person name="Zhang X."/>
        </authorList>
    </citation>
    <scope>NUCLEOTIDE SEQUENCE [LARGE SCALE GENOMIC DNA]</scope>
    <source>
        <strain evidence="4 5">BP6252</strain>
    </source>
</reference>
<keyword evidence="2" id="KW-0472">Membrane</keyword>
<evidence type="ECO:0000256" key="1">
    <source>
        <dbReference type="SAM" id="MobiDB-lite"/>
    </source>
</evidence>
<evidence type="ECO:0000256" key="2">
    <source>
        <dbReference type="SAM" id="Phobius"/>
    </source>
</evidence>
<keyword evidence="5" id="KW-1185">Reference proteome</keyword>
<feature type="region of interest" description="Disordered" evidence="1">
    <location>
        <begin position="373"/>
        <end position="517"/>
    </location>
</feature>
<evidence type="ECO:0000313" key="4">
    <source>
        <dbReference type="EMBL" id="RDW69458.1"/>
    </source>
</evidence>
<gene>
    <name evidence="4" type="ORF">BP6252_08478</name>
</gene>
<dbReference type="EMBL" id="PDLM01000009">
    <property type="protein sequence ID" value="RDW69458.1"/>
    <property type="molecule type" value="Genomic_DNA"/>
</dbReference>
<feature type="compositionally biased region" description="Pro residues" evidence="1">
    <location>
        <begin position="451"/>
        <end position="461"/>
    </location>
</feature>
<feature type="compositionally biased region" description="Low complexity" evidence="1">
    <location>
        <begin position="374"/>
        <end position="383"/>
    </location>
</feature>
<evidence type="ECO:0000313" key="5">
    <source>
        <dbReference type="Proteomes" id="UP000256645"/>
    </source>
</evidence>
<dbReference type="AlphaFoldDB" id="A0A3D8R672"/>
<feature type="compositionally biased region" description="Basic and acidic residues" evidence="1">
    <location>
        <begin position="277"/>
        <end position="289"/>
    </location>
</feature>
<comment type="caution">
    <text evidence="4">The sequence shown here is derived from an EMBL/GenBank/DDBJ whole genome shotgun (WGS) entry which is preliminary data.</text>
</comment>
<name>A0A3D8R672_9HELO</name>
<evidence type="ECO:0000256" key="3">
    <source>
        <dbReference type="SAM" id="SignalP"/>
    </source>
</evidence>
<organism evidence="4 5">
    <name type="scientific">Coleophoma cylindrospora</name>
    <dbReference type="NCBI Taxonomy" id="1849047"/>
    <lineage>
        <taxon>Eukaryota</taxon>
        <taxon>Fungi</taxon>
        <taxon>Dikarya</taxon>
        <taxon>Ascomycota</taxon>
        <taxon>Pezizomycotina</taxon>
        <taxon>Leotiomycetes</taxon>
        <taxon>Helotiales</taxon>
        <taxon>Dermateaceae</taxon>
        <taxon>Coleophoma</taxon>
    </lineage>
</organism>
<feature type="region of interest" description="Disordered" evidence="1">
    <location>
        <begin position="215"/>
        <end position="234"/>
    </location>
</feature>
<keyword evidence="2" id="KW-1133">Transmembrane helix</keyword>
<dbReference type="STRING" id="1849047.A0A3D8R672"/>
<feature type="chain" id="PRO_5017674207" description="Mid2 domain-containing protein" evidence="3">
    <location>
        <begin position="29"/>
        <end position="517"/>
    </location>
</feature>
<dbReference type="Proteomes" id="UP000256645">
    <property type="component" value="Unassembled WGS sequence"/>
</dbReference>
<feature type="transmembrane region" description="Helical" evidence="2">
    <location>
        <begin position="241"/>
        <end position="264"/>
    </location>
</feature>
<keyword evidence="3" id="KW-0732">Signal</keyword>
<proteinExistence type="predicted"/>
<feature type="region of interest" description="Disordered" evidence="1">
    <location>
        <begin position="277"/>
        <end position="304"/>
    </location>
</feature>
<dbReference type="OrthoDB" id="5386093at2759"/>
<feature type="compositionally biased region" description="Low complexity" evidence="1">
    <location>
        <begin position="215"/>
        <end position="226"/>
    </location>
</feature>
<sequence length="517" mass="54758">MDARSFSRPSPMLRLFVLLSLAFSTATALPWPGPKPTATYLADEWTPRPTSSSSDVAAQLLKRASVPVGVCGWVGGNFASPAVCNAGSSCVHDTVHAVVGCCTTSGLCSSGVYTTCVDFNSVSQGTPGQSGVLSCTGTSVCNQNTYMGNYHQYQCGASALANSIATMYSGQASDFLLQIVYTGVSFGPGSMSSTATSTNTSTAVPTSTAASSVSSVSASSTDTPTPQASGFQASSQQTRNIVIGSVVGGVSGLFAIAGLLYFCIGNYFYRNRREATTQEEKAGPFESKYESNATSLEDPNPNGQPDDAVVPVEMSGCRDPPHPGVYPTAYRTVPPTTRLNTNLARGDSPPQESTPLFSEIDEFSRNWNDAMNLTQTSSNTSSQDPVIQREPRSLTGGTEAMRRTGGTVPASKTVGLRGGEGGSPRSPGRSRWIRTPSGRENVRREGWSPAPLQPKTPPPPPRDPRRMSNQHSQRPSRYELVRSSPPPSTSRNGGSEYEDVPIMESPTRLMRDIGRAL</sequence>
<feature type="signal peptide" evidence="3">
    <location>
        <begin position="1"/>
        <end position="28"/>
    </location>
</feature>